<dbReference type="InterPro" id="IPR036005">
    <property type="entry name" value="Creatinase/aminopeptidase-like"/>
</dbReference>
<sequence length="355" mass="39510">MTNHRLENLRAAMQKNNIENMIVTNPFNMNYLAHFKGANGDGCVVITPKNIYLITDSRYAEEMESKNVLGVTLKITRNYYKIAAEILNKTEGKVGFEQSIDFARFQVLNQLIPNRLVGLKNLIENFRDKKDSTEIKAIRKACQLTSEAYEAVLNYVKVGMTEKDIELMIYDWMIKHGAQKTSFDTIVASGLRSSLPHGDATNKKINNGDLVTIDFGFYYDDYTSDMTRTFAVGNPGAELINAYEVVLNAQDKMIKAMHDNASGKLVDAAARDYIAAKGYGKYYGHGGGHSIGLDIHETPILNPSCKADIHRNYILTAEPGIYLPGKGGIRIEDDVLVTENGPEILTSAPKDLIIL</sequence>
<evidence type="ECO:0000313" key="3">
    <source>
        <dbReference type="EMBL" id="KRM68965.1"/>
    </source>
</evidence>
<feature type="domain" description="Peptidase M24" evidence="1">
    <location>
        <begin position="137"/>
        <end position="339"/>
    </location>
</feature>
<dbReference type="InterPro" id="IPR050659">
    <property type="entry name" value="Peptidase_M24B"/>
</dbReference>
<dbReference type="Gene3D" id="3.40.350.10">
    <property type="entry name" value="Creatinase/prolidase N-terminal domain"/>
    <property type="match status" value="1"/>
</dbReference>
<dbReference type="PATRIC" id="fig|1423781.4.peg.861"/>
<dbReference type="Proteomes" id="UP000052012">
    <property type="component" value="Unassembled WGS sequence"/>
</dbReference>
<dbReference type="PANTHER" id="PTHR46112:SF3">
    <property type="entry name" value="AMINOPEPTIDASE YPDF"/>
    <property type="match status" value="1"/>
</dbReference>
<evidence type="ECO:0000313" key="4">
    <source>
        <dbReference type="Proteomes" id="UP000052012"/>
    </source>
</evidence>
<accession>A0A0R2AQT7</accession>
<dbReference type="InterPro" id="IPR000587">
    <property type="entry name" value="Creatinase_N"/>
</dbReference>
<name>A0A0R2AQT7_9LACO</name>
<proteinExistence type="predicted"/>
<comment type="caution">
    <text evidence="3">The sequence shown here is derived from an EMBL/GenBank/DDBJ whole genome shotgun (WGS) entry which is preliminary data.</text>
</comment>
<dbReference type="STRING" id="1423781.FD06_GL000829"/>
<organism evidence="3 4">
    <name type="scientific">Apilactobacillus ozensis DSM 23829 = JCM 17196</name>
    <dbReference type="NCBI Taxonomy" id="1423781"/>
    <lineage>
        <taxon>Bacteria</taxon>
        <taxon>Bacillati</taxon>
        <taxon>Bacillota</taxon>
        <taxon>Bacilli</taxon>
        <taxon>Lactobacillales</taxon>
        <taxon>Lactobacillaceae</taxon>
        <taxon>Apilactobacillus</taxon>
    </lineage>
</organism>
<reference evidence="3 4" key="1">
    <citation type="journal article" date="2015" name="Genome Announc.">
        <title>Expanding the biotechnology potential of lactobacilli through comparative genomics of 213 strains and associated genera.</title>
        <authorList>
            <person name="Sun Z."/>
            <person name="Harris H.M."/>
            <person name="McCann A."/>
            <person name="Guo C."/>
            <person name="Argimon S."/>
            <person name="Zhang W."/>
            <person name="Yang X."/>
            <person name="Jeffery I.B."/>
            <person name="Cooney J.C."/>
            <person name="Kagawa T.F."/>
            <person name="Liu W."/>
            <person name="Song Y."/>
            <person name="Salvetti E."/>
            <person name="Wrobel A."/>
            <person name="Rasinkangas P."/>
            <person name="Parkhill J."/>
            <person name="Rea M.C."/>
            <person name="O'Sullivan O."/>
            <person name="Ritari J."/>
            <person name="Douillard F.P."/>
            <person name="Paul Ross R."/>
            <person name="Yang R."/>
            <person name="Briner A.E."/>
            <person name="Felis G.E."/>
            <person name="de Vos W.M."/>
            <person name="Barrangou R."/>
            <person name="Klaenhammer T.R."/>
            <person name="Caufield P.W."/>
            <person name="Cui Y."/>
            <person name="Zhang H."/>
            <person name="O'Toole P.W."/>
        </authorList>
    </citation>
    <scope>NUCLEOTIDE SEQUENCE [LARGE SCALE GENOMIC DNA]</scope>
    <source>
        <strain evidence="3 4">DSM 23829</strain>
    </source>
</reference>
<protein>
    <submittedName>
        <fullName evidence="3">Xaa-Pro dipeptidase</fullName>
    </submittedName>
</protein>
<dbReference type="OrthoDB" id="9806388at2"/>
<feature type="domain" description="Creatinase N-terminal" evidence="2">
    <location>
        <begin position="5"/>
        <end position="127"/>
    </location>
</feature>
<dbReference type="AlphaFoldDB" id="A0A0R2AQT7"/>
<dbReference type="Pfam" id="PF01321">
    <property type="entry name" value="Creatinase_N"/>
    <property type="match status" value="1"/>
</dbReference>
<dbReference type="InterPro" id="IPR029149">
    <property type="entry name" value="Creatin/AminoP/Spt16_N"/>
</dbReference>
<dbReference type="EMBL" id="AYYQ01000010">
    <property type="protein sequence ID" value="KRM68965.1"/>
    <property type="molecule type" value="Genomic_DNA"/>
</dbReference>
<dbReference type="InterPro" id="IPR000994">
    <property type="entry name" value="Pept_M24"/>
</dbReference>
<evidence type="ECO:0000259" key="1">
    <source>
        <dbReference type="Pfam" id="PF00557"/>
    </source>
</evidence>
<dbReference type="RefSeq" id="WP_056965865.1">
    <property type="nucleotide sequence ID" value="NZ_AYYQ01000010.1"/>
</dbReference>
<dbReference type="Pfam" id="PF00557">
    <property type="entry name" value="Peptidase_M24"/>
    <property type="match status" value="1"/>
</dbReference>
<dbReference type="PANTHER" id="PTHR46112">
    <property type="entry name" value="AMINOPEPTIDASE"/>
    <property type="match status" value="1"/>
</dbReference>
<dbReference type="SUPFAM" id="SSF55920">
    <property type="entry name" value="Creatinase/aminopeptidase"/>
    <property type="match status" value="1"/>
</dbReference>
<gene>
    <name evidence="3" type="ORF">FD06_GL000829</name>
</gene>
<dbReference type="SUPFAM" id="SSF53092">
    <property type="entry name" value="Creatinase/prolidase N-terminal domain"/>
    <property type="match status" value="1"/>
</dbReference>
<keyword evidence="4" id="KW-1185">Reference proteome</keyword>
<evidence type="ECO:0000259" key="2">
    <source>
        <dbReference type="Pfam" id="PF01321"/>
    </source>
</evidence>
<dbReference type="Gene3D" id="3.90.230.10">
    <property type="entry name" value="Creatinase/methionine aminopeptidase superfamily"/>
    <property type="match status" value="1"/>
</dbReference>